<evidence type="ECO:0000256" key="6">
    <source>
        <dbReference type="SAM" id="MobiDB-lite"/>
    </source>
</evidence>
<keyword evidence="5 7" id="KW-0472">Membrane</keyword>
<dbReference type="PANTHER" id="PTHR36115:SF6">
    <property type="entry name" value="PROLINE-RICH ANTIGEN HOMOLOG"/>
    <property type="match status" value="1"/>
</dbReference>
<evidence type="ECO:0000313" key="9">
    <source>
        <dbReference type="EMBL" id="MDW5596763.1"/>
    </source>
</evidence>
<keyword evidence="3 7" id="KW-0812">Transmembrane</keyword>
<name>A0ABU4HTX7_9ACTN</name>
<feature type="compositionally biased region" description="Basic and acidic residues" evidence="6">
    <location>
        <begin position="204"/>
        <end position="215"/>
    </location>
</feature>
<keyword evidence="2" id="KW-1003">Cell membrane</keyword>
<feature type="transmembrane region" description="Helical" evidence="7">
    <location>
        <begin position="30"/>
        <end position="55"/>
    </location>
</feature>
<evidence type="ECO:0000256" key="1">
    <source>
        <dbReference type="ARBA" id="ARBA00004651"/>
    </source>
</evidence>
<dbReference type="Pfam" id="PF06271">
    <property type="entry name" value="RDD"/>
    <property type="match status" value="1"/>
</dbReference>
<proteinExistence type="predicted"/>
<evidence type="ECO:0000259" key="8">
    <source>
        <dbReference type="Pfam" id="PF06271"/>
    </source>
</evidence>
<comment type="caution">
    <text evidence="9">The sequence shown here is derived from an EMBL/GenBank/DDBJ whole genome shotgun (WGS) entry which is preliminary data.</text>
</comment>
<dbReference type="InterPro" id="IPR051791">
    <property type="entry name" value="Pra-immunoreactive"/>
</dbReference>
<feature type="region of interest" description="Disordered" evidence="6">
    <location>
        <begin position="165"/>
        <end position="215"/>
    </location>
</feature>
<keyword evidence="10" id="KW-1185">Reference proteome</keyword>
<feature type="transmembrane region" description="Helical" evidence="7">
    <location>
        <begin position="61"/>
        <end position="80"/>
    </location>
</feature>
<dbReference type="Proteomes" id="UP001284601">
    <property type="component" value="Unassembled WGS sequence"/>
</dbReference>
<protein>
    <submittedName>
        <fullName evidence="9">RDD family protein</fullName>
    </submittedName>
</protein>
<sequence>MSAYEPFPVSEASNQLVQDDARLASRWRRFWALLIDAFFMVVVAAIVVGGAAFAFGADEDLAIALIYVGYALVLLLYYPLTMRREGARNGQTFGKQLLKVRVVTAEGVPVTFWRAARRDVLGTTAINLISGGLYALVDYPFGLFDKRRQCVHDKIGATFVYRADAPRDPLAPDAPEPPRTPPPPPPATEQPRNLWAPPSPSPSRDYDEINRAFGR</sequence>
<gene>
    <name evidence="9" type="ORF">R7226_20625</name>
</gene>
<evidence type="ECO:0000256" key="2">
    <source>
        <dbReference type="ARBA" id="ARBA00022475"/>
    </source>
</evidence>
<dbReference type="PANTHER" id="PTHR36115">
    <property type="entry name" value="PROLINE-RICH ANTIGEN HOMOLOG-RELATED"/>
    <property type="match status" value="1"/>
</dbReference>
<evidence type="ECO:0000256" key="5">
    <source>
        <dbReference type="ARBA" id="ARBA00023136"/>
    </source>
</evidence>
<accession>A0ABU4HTX7</accession>
<evidence type="ECO:0000313" key="10">
    <source>
        <dbReference type="Proteomes" id="UP001284601"/>
    </source>
</evidence>
<feature type="compositionally biased region" description="Pro residues" evidence="6">
    <location>
        <begin position="172"/>
        <end position="188"/>
    </location>
</feature>
<evidence type="ECO:0000256" key="7">
    <source>
        <dbReference type="SAM" id="Phobius"/>
    </source>
</evidence>
<dbReference type="EMBL" id="JAWSTH010000064">
    <property type="protein sequence ID" value="MDW5596763.1"/>
    <property type="molecule type" value="Genomic_DNA"/>
</dbReference>
<evidence type="ECO:0000256" key="3">
    <source>
        <dbReference type="ARBA" id="ARBA00022692"/>
    </source>
</evidence>
<dbReference type="InterPro" id="IPR010432">
    <property type="entry name" value="RDD"/>
</dbReference>
<dbReference type="RefSeq" id="WP_318599199.1">
    <property type="nucleotide sequence ID" value="NZ_JAWSTH010000064.1"/>
</dbReference>
<evidence type="ECO:0000256" key="4">
    <source>
        <dbReference type="ARBA" id="ARBA00022989"/>
    </source>
</evidence>
<comment type="subcellular location">
    <subcellularLocation>
        <location evidence="1">Cell membrane</location>
        <topology evidence="1">Multi-pass membrane protein</topology>
    </subcellularLocation>
</comment>
<keyword evidence="4 7" id="KW-1133">Transmembrane helix</keyword>
<organism evidence="9 10">
    <name type="scientific">Conexibacter stalactiti</name>
    <dbReference type="NCBI Taxonomy" id="1940611"/>
    <lineage>
        <taxon>Bacteria</taxon>
        <taxon>Bacillati</taxon>
        <taxon>Actinomycetota</taxon>
        <taxon>Thermoleophilia</taxon>
        <taxon>Solirubrobacterales</taxon>
        <taxon>Conexibacteraceae</taxon>
        <taxon>Conexibacter</taxon>
    </lineage>
</organism>
<feature type="domain" description="RDD" evidence="8">
    <location>
        <begin position="24"/>
        <end position="156"/>
    </location>
</feature>
<reference evidence="10" key="1">
    <citation type="submission" date="2023-07" db="EMBL/GenBank/DDBJ databases">
        <title>Conexibacter stalactiti sp. nov., isolated from stalactites in a lava cave and emended description of the genus Conexibacter.</title>
        <authorList>
            <person name="Lee S.D."/>
        </authorList>
    </citation>
    <scope>NUCLEOTIDE SEQUENCE [LARGE SCALE GENOMIC DNA]</scope>
    <source>
        <strain evidence="10">KCTC 39840</strain>
    </source>
</reference>